<evidence type="ECO:0000313" key="2">
    <source>
        <dbReference type="Proteomes" id="UP000029578"/>
    </source>
</evidence>
<organism evidence="1 2">
    <name type="scientific">Prevotella melaninogenica DNF00666</name>
    <dbReference type="NCBI Taxonomy" id="1401073"/>
    <lineage>
        <taxon>Bacteria</taxon>
        <taxon>Pseudomonadati</taxon>
        <taxon>Bacteroidota</taxon>
        <taxon>Bacteroidia</taxon>
        <taxon>Bacteroidales</taxon>
        <taxon>Prevotellaceae</taxon>
        <taxon>Prevotella</taxon>
    </lineage>
</organism>
<evidence type="ECO:0000313" key="1">
    <source>
        <dbReference type="EMBL" id="KGF46889.1"/>
    </source>
</evidence>
<accession>A0A096CNL7</accession>
<dbReference type="EMBL" id="JRNS01000389">
    <property type="protein sequence ID" value="KGF46889.1"/>
    <property type="molecule type" value="Genomic_DNA"/>
</dbReference>
<protein>
    <submittedName>
        <fullName evidence="1">Uncharacterized protein</fullName>
    </submittedName>
</protein>
<sequence>MIVIATAITSQSCSNEDNIISKNETPANDTPSDTTGLVFSYDKFLTAGDVKIESADTTLISVSERFLRSQNIKVDKDKAVCIWRTMDTTPFVRIIKEYKQQGNRLILTTKSGDLGDMFSSKDLKMNTEIYVDEKAPSPAVSTRAGGKKGVNYNRYTDSKNVLHPAVILVRTPGEMVAGTRAVTTKVYTAEKIVEDNASFKFLNIHTNRHNFRVGNDNAYFFIKDLAFNAESSFNIDASIRWFKLRYFECYVDGYANSSFTSGFALEAKGKKSFEQNALSFPSYTAVFWAGPIPVAVTLESGIKLAGKIEASARLSVSTDFKFDASYKQGVQYIRGDGWNVIKDSHSSASANFKGLTAQGTIKAKAGVYLYAGLMLYGCAGPELSIGPSIGADATASHTLLNGKPALSISTKGSLQLGGEVAAKLKIWKWNLLSWNKDFTFWEKELWNKKYTL</sequence>
<name>A0A096CNL7_9BACT</name>
<dbReference type="Proteomes" id="UP000029578">
    <property type="component" value="Unassembled WGS sequence"/>
</dbReference>
<comment type="caution">
    <text evidence="1">The sequence shown here is derived from an EMBL/GenBank/DDBJ whole genome shotgun (WGS) entry which is preliminary data.</text>
</comment>
<dbReference type="AlphaFoldDB" id="A0A096CNL7"/>
<gene>
    <name evidence="1" type="ORF">HMPREF0661_07710</name>
</gene>
<reference evidence="1 2" key="1">
    <citation type="submission" date="2014-07" db="EMBL/GenBank/DDBJ databases">
        <authorList>
            <person name="McCorrison J."/>
            <person name="Sanka R."/>
            <person name="Torralba M."/>
            <person name="Gillis M."/>
            <person name="Haft D.H."/>
            <person name="Methe B."/>
            <person name="Sutton G."/>
            <person name="Nelson K.E."/>
        </authorList>
    </citation>
    <scope>NUCLEOTIDE SEQUENCE [LARGE SCALE GENOMIC DNA]</scope>
    <source>
        <strain evidence="1 2">DNF00666</strain>
    </source>
</reference>
<proteinExistence type="predicted"/>